<keyword evidence="2" id="KW-1185">Reference proteome</keyword>
<dbReference type="EMBL" id="KZ824946">
    <property type="protein sequence ID" value="RAH71871.1"/>
    <property type="molecule type" value="Genomic_DNA"/>
</dbReference>
<accession>A0ACD1HDL5</accession>
<protein>
    <submittedName>
        <fullName evidence="1">Uncharacterized protein</fullName>
    </submittedName>
</protein>
<gene>
    <name evidence="1" type="ORF">BO66DRAFT_41765</name>
</gene>
<dbReference type="Proteomes" id="UP000249661">
    <property type="component" value="Unassembled WGS sequence"/>
</dbReference>
<name>A0ACD1HDL5_9EURO</name>
<proteinExistence type="predicted"/>
<evidence type="ECO:0000313" key="2">
    <source>
        <dbReference type="Proteomes" id="UP000249661"/>
    </source>
</evidence>
<reference evidence="1" key="1">
    <citation type="submission" date="2018-02" db="EMBL/GenBank/DDBJ databases">
        <title>The genomes of Aspergillus section Nigri reveals drivers in fungal speciation.</title>
        <authorList>
            <consortium name="DOE Joint Genome Institute"/>
            <person name="Vesth T.C."/>
            <person name="Nybo J."/>
            <person name="Theobald S."/>
            <person name="Brandl J."/>
            <person name="Frisvad J.C."/>
            <person name="Nielsen K.F."/>
            <person name="Lyhne E.K."/>
            <person name="Kogle M.E."/>
            <person name="Kuo A."/>
            <person name="Riley R."/>
            <person name="Clum A."/>
            <person name="Nolan M."/>
            <person name="Lipzen A."/>
            <person name="Salamov A."/>
            <person name="Henrissat B."/>
            <person name="Wiebenga A."/>
            <person name="De vries R.P."/>
            <person name="Grigoriev I.V."/>
            <person name="Mortensen U.H."/>
            <person name="Andersen M.R."/>
            <person name="Baker S.E."/>
        </authorList>
    </citation>
    <scope>NUCLEOTIDE SEQUENCE</scope>
    <source>
        <strain evidence="1">CBS 121060</strain>
    </source>
</reference>
<evidence type="ECO:0000313" key="1">
    <source>
        <dbReference type="EMBL" id="RAH71871.1"/>
    </source>
</evidence>
<organism evidence="1 2">
    <name type="scientific">Aspergillus aculeatinus CBS 121060</name>
    <dbReference type="NCBI Taxonomy" id="1448322"/>
    <lineage>
        <taxon>Eukaryota</taxon>
        <taxon>Fungi</taxon>
        <taxon>Dikarya</taxon>
        <taxon>Ascomycota</taxon>
        <taxon>Pezizomycotina</taxon>
        <taxon>Eurotiomycetes</taxon>
        <taxon>Eurotiomycetidae</taxon>
        <taxon>Eurotiales</taxon>
        <taxon>Aspergillaceae</taxon>
        <taxon>Aspergillus</taxon>
        <taxon>Aspergillus subgen. Circumdati</taxon>
    </lineage>
</organism>
<sequence>MSSSFRGLRLDNSTLNGHSSVVYGHFGARVDDGAKIYRPPLRALDQYPRKELRCKSSQVKQLSHRTVSHAVIQRVVFASDVRTAGDSSYFAVPKFP</sequence>